<gene>
    <name evidence="1" type="ORF">ECRASSUSDP1_LOCUS12796</name>
</gene>
<organism evidence="1 2">
    <name type="scientific">Euplotes crassus</name>
    <dbReference type="NCBI Taxonomy" id="5936"/>
    <lineage>
        <taxon>Eukaryota</taxon>
        <taxon>Sar</taxon>
        <taxon>Alveolata</taxon>
        <taxon>Ciliophora</taxon>
        <taxon>Intramacronucleata</taxon>
        <taxon>Spirotrichea</taxon>
        <taxon>Hypotrichia</taxon>
        <taxon>Euplotida</taxon>
        <taxon>Euplotidae</taxon>
        <taxon>Moneuplotes</taxon>
    </lineage>
</organism>
<sequence length="394" mass="45366">MGSAASSMNCKANYSGDLYELNQQESKEQQAPKTLHDLKTEFKELKWAIFEEKQKIKDEAAYVEHGSRARLNNLHDNLESIQIQLESFCHEKMKLADIIRKRHHYELKSEIDEEMKYLKQFLEETKSVPCPFNTEGMNIKARRMKLSSIIFKETMLLTESKWIYMNVCFRIIVKGIPERRVTDHQYIALSLDLSNYTSTKLICKLKTFLFYELSSIEILGINKKNLSMVRSFLQDCNLQSTQRLTLISESAGPLSINNYLSGILSVVHKIQLNEVKNSDESRELHLVNFKISHKSMMKLLSCCRTNYALSFTRCKIFIRNIPDFGHSLDGSKLQELAFHSSSILDQSGSNALDNLLIGLANSDDFRRNLISLEGFCPLSHEYLVGMFCKYGFGC</sequence>
<accession>A0AAD1XG86</accession>
<evidence type="ECO:0000313" key="1">
    <source>
        <dbReference type="EMBL" id="CAI2371473.1"/>
    </source>
</evidence>
<dbReference type="AlphaFoldDB" id="A0AAD1XG86"/>
<dbReference type="Proteomes" id="UP001295684">
    <property type="component" value="Unassembled WGS sequence"/>
</dbReference>
<comment type="caution">
    <text evidence="1">The sequence shown here is derived from an EMBL/GenBank/DDBJ whole genome shotgun (WGS) entry which is preliminary data.</text>
</comment>
<keyword evidence="2" id="KW-1185">Reference proteome</keyword>
<name>A0AAD1XG86_EUPCR</name>
<reference evidence="1" key="1">
    <citation type="submission" date="2023-07" db="EMBL/GenBank/DDBJ databases">
        <authorList>
            <consortium name="AG Swart"/>
            <person name="Singh M."/>
            <person name="Singh A."/>
            <person name="Seah K."/>
            <person name="Emmerich C."/>
        </authorList>
    </citation>
    <scope>NUCLEOTIDE SEQUENCE</scope>
    <source>
        <strain evidence="1">DP1</strain>
    </source>
</reference>
<dbReference type="EMBL" id="CAMPGE010012711">
    <property type="protein sequence ID" value="CAI2371473.1"/>
    <property type="molecule type" value="Genomic_DNA"/>
</dbReference>
<protein>
    <submittedName>
        <fullName evidence="1">Uncharacterized protein</fullName>
    </submittedName>
</protein>
<proteinExistence type="predicted"/>
<evidence type="ECO:0000313" key="2">
    <source>
        <dbReference type="Proteomes" id="UP001295684"/>
    </source>
</evidence>